<gene>
    <name evidence="1" type="ORF">H9628_06555</name>
</gene>
<evidence type="ECO:0000313" key="2">
    <source>
        <dbReference type="Proteomes" id="UP000626242"/>
    </source>
</evidence>
<name>A0ABR8WN81_9FLAO</name>
<proteinExistence type="predicted"/>
<accession>A0ABR8WN81</accession>
<protein>
    <submittedName>
        <fullName evidence="1">Uncharacterized protein</fullName>
    </submittedName>
</protein>
<evidence type="ECO:0000313" key="1">
    <source>
        <dbReference type="EMBL" id="MBD8018126.1"/>
    </source>
</evidence>
<organism evidence="1 2">
    <name type="scientific">Kaistella pullorum</name>
    <dbReference type="NCBI Taxonomy" id="2763074"/>
    <lineage>
        <taxon>Bacteria</taxon>
        <taxon>Pseudomonadati</taxon>
        <taxon>Bacteroidota</taxon>
        <taxon>Flavobacteriia</taxon>
        <taxon>Flavobacteriales</taxon>
        <taxon>Weeksellaceae</taxon>
        <taxon>Chryseobacterium group</taxon>
        <taxon>Kaistella</taxon>
    </lineage>
</organism>
<dbReference type="EMBL" id="JACSPS010000002">
    <property type="protein sequence ID" value="MBD8018126.1"/>
    <property type="molecule type" value="Genomic_DNA"/>
</dbReference>
<dbReference type="Proteomes" id="UP000626242">
    <property type="component" value="Unassembled WGS sequence"/>
</dbReference>
<reference evidence="1 2" key="1">
    <citation type="submission" date="2020-08" db="EMBL/GenBank/DDBJ databases">
        <title>A Genomic Blueprint of the Chicken Gut Microbiome.</title>
        <authorList>
            <person name="Gilroy R."/>
            <person name="Ravi A."/>
            <person name="Getino M."/>
            <person name="Pursley I."/>
            <person name="Horton D.L."/>
            <person name="Alikhan N.-F."/>
            <person name="Baker D."/>
            <person name="Gharbi K."/>
            <person name="Hall N."/>
            <person name="Watson M."/>
            <person name="Adriaenssens E.M."/>
            <person name="Foster-Nyarko E."/>
            <person name="Jarju S."/>
            <person name="Secka A."/>
            <person name="Antonio M."/>
            <person name="Oren A."/>
            <person name="Chaudhuri R."/>
            <person name="La Ragione R.M."/>
            <person name="Hildebrand F."/>
            <person name="Pallen M.J."/>
        </authorList>
    </citation>
    <scope>NUCLEOTIDE SEQUENCE [LARGE SCALE GENOMIC DNA]</scope>
    <source>
        <strain evidence="1 2">Sa1CVA4</strain>
    </source>
</reference>
<keyword evidence="2" id="KW-1185">Reference proteome</keyword>
<sequence>MKKTLLIILSLMCGVCWGQQSDAEKYLRELSASYVQDSTKLAEGTLILEEIKAKIVPSNQDSKVLNELTQQIQETRKIQVRLDSVYTAAQTAMSFYIAKEKLKLEDLKLFFPHKHQMSTGDSTAQEETKLISYFGEDQTIDHDILKNKTGKEAEIIRSALMTVNKDHYLGDITIPKKGQPFYFYRYFTGGEIKKIKKGSSDSKMLKLYNLIASSSELINVLLREKNTSDYILTGKVFKFNSLSVEIKDGYFYDIIAKVDDEAGNTHIFSNQVGQSVLFFSSYGDRKFMYYSHSEKKDAMRGYTDSELSNLYIKLTDIFSYSYDIGNHYIPLELNIKLPDDIKDNNDSNVRYKIVQEAPLEKIVELRVYSDFLALFGEAENGLVQVDGRATFYLFPYPFPVLRGNSIMGQIEFLPTLSPYVNYSRFENDNRFASLEHIQDDLIHPQRLNLVEKRFLTMGVEGEIIKWQHKSAPVKLSGYGFLNYNISELNIGTEEIRDVRGLKSMGYGGGLHLSTKRFNNFGFDYKVELSWFDYQNFNVYNDVATDFIVPVFKHEAEIFYHANGNPNSAIFVRLVTHNYKGNKIDDAFYQFQFGYKFALGNRAVRK</sequence>
<dbReference type="RefSeq" id="WP_251833322.1">
    <property type="nucleotide sequence ID" value="NZ_JACSPS010000002.1"/>
</dbReference>
<comment type="caution">
    <text evidence="1">The sequence shown here is derived from an EMBL/GenBank/DDBJ whole genome shotgun (WGS) entry which is preliminary data.</text>
</comment>